<dbReference type="InterPro" id="IPR056971">
    <property type="entry name" value="Znf-C2HC_3"/>
</dbReference>
<dbReference type="OrthoDB" id="436688at2759"/>
<evidence type="ECO:0000313" key="4">
    <source>
        <dbReference type="RefSeq" id="XP_008777121.1"/>
    </source>
</evidence>
<sequence length="186" mass="20110">MDAMDTDTASNTRDMGEKDAGDGPAGGHRRDAHESAWNLLALARQLIDQGKPSLALQTVLAAMRSEGGEQAVFQTLNCARELYRNKMQANAAADELASLFAECVIAQAQPIRSDPPQPHAAVPSTLLDANDTSILAMTGRKQIMLEAFADGSSFVCLQCGGLVSNLRKEEHLSYWCSQLDQRYKVG</sequence>
<evidence type="ECO:0000313" key="3">
    <source>
        <dbReference type="Proteomes" id="UP000228380"/>
    </source>
</evidence>
<proteinExistence type="predicted"/>
<accession>A0A8B7BHW0</accession>
<keyword evidence="3" id="KW-1185">Reference proteome</keyword>
<dbReference type="PANTHER" id="PTHR35513">
    <property type="entry name" value="OS02G0158600 PROTEIN"/>
    <property type="match status" value="1"/>
</dbReference>
<evidence type="ECO:0000259" key="2">
    <source>
        <dbReference type="Pfam" id="PF25017"/>
    </source>
</evidence>
<dbReference type="KEGG" id="pda:103697109"/>
<dbReference type="Proteomes" id="UP000228380">
    <property type="component" value="Chromosome 1"/>
</dbReference>
<evidence type="ECO:0000256" key="1">
    <source>
        <dbReference type="SAM" id="MobiDB-lite"/>
    </source>
</evidence>
<name>A0A8B7BHW0_PHODC</name>
<organism evidence="3 4">
    <name type="scientific">Phoenix dactylifera</name>
    <name type="common">Date palm</name>
    <dbReference type="NCBI Taxonomy" id="42345"/>
    <lineage>
        <taxon>Eukaryota</taxon>
        <taxon>Viridiplantae</taxon>
        <taxon>Streptophyta</taxon>
        <taxon>Embryophyta</taxon>
        <taxon>Tracheophyta</taxon>
        <taxon>Spermatophyta</taxon>
        <taxon>Magnoliopsida</taxon>
        <taxon>Liliopsida</taxon>
        <taxon>Arecaceae</taxon>
        <taxon>Coryphoideae</taxon>
        <taxon>Phoeniceae</taxon>
        <taxon>Phoenix</taxon>
    </lineage>
</organism>
<dbReference type="Pfam" id="PF25017">
    <property type="entry name" value="zf-C2HC_3"/>
    <property type="match status" value="1"/>
</dbReference>
<dbReference type="RefSeq" id="XP_008777121.1">
    <property type="nucleotide sequence ID" value="XM_008778899.4"/>
</dbReference>
<dbReference type="PANTHER" id="PTHR35513:SF1">
    <property type="entry name" value="OS02G0158600 PROTEIN"/>
    <property type="match status" value="1"/>
</dbReference>
<reference evidence="3" key="1">
    <citation type="journal article" date="2019" name="Nat. Commun.">
        <title>Genome-wide association mapping of date palm fruit traits.</title>
        <authorList>
            <person name="Hazzouri K.M."/>
            <person name="Gros-Balthazard M."/>
            <person name="Flowers J.M."/>
            <person name="Copetti D."/>
            <person name="Lemansour A."/>
            <person name="Lebrun M."/>
            <person name="Masmoudi K."/>
            <person name="Ferrand S."/>
            <person name="Dhar M.I."/>
            <person name="Fresquez Z.A."/>
            <person name="Rosas U."/>
            <person name="Zhang J."/>
            <person name="Talag J."/>
            <person name="Lee S."/>
            <person name="Kudrna D."/>
            <person name="Powell R.F."/>
            <person name="Leitch I.J."/>
            <person name="Krueger R.R."/>
            <person name="Wing R.A."/>
            <person name="Amiri K.M.A."/>
            <person name="Purugganan M.D."/>
        </authorList>
    </citation>
    <scope>NUCLEOTIDE SEQUENCE [LARGE SCALE GENOMIC DNA]</scope>
    <source>
        <strain evidence="3">cv. Khalas</strain>
    </source>
</reference>
<dbReference type="GeneID" id="103697109"/>
<reference evidence="4" key="2">
    <citation type="submission" date="2025-08" db="UniProtKB">
        <authorList>
            <consortium name="RefSeq"/>
        </authorList>
    </citation>
    <scope>IDENTIFICATION</scope>
    <source>
        <tissue evidence="4">Young leaves</tissue>
    </source>
</reference>
<feature type="domain" description="C2HC zinc finger plants" evidence="2">
    <location>
        <begin position="132"/>
        <end position="177"/>
    </location>
</feature>
<gene>
    <name evidence="4" type="primary">LOC103697109</name>
</gene>
<protein>
    <submittedName>
        <fullName evidence="4">Uncharacterized protein LOC103697109</fullName>
    </submittedName>
</protein>
<dbReference type="AlphaFoldDB" id="A0A8B7BHW0"/>
<feature type="region of interest" description="Disordered" evidence="1">
    <location>
        <begin position="1"/>
        <end position="31"/>
    </location>
</feature>